<protein>
    <submittedName>
        <fullName evidence="2">Uncharacterized protein</fullName>
    </submittedName>
</protein>
<feature type="region of interest" description="Disordered" evidence="1">
    <location>
        <begin position="90"/>
        <end position="115"/>
    </location>
</feature>
<proteinExistence type="predicted"/>
<dbReference type="AlphaFoldDB" id="A0A1Y2C3U7"/>
<evidence type="ECO:0000313" key="3">
    <source>
        <dbReference type="Proteomes" id="UP000193642"/>
    </source>
</evidence>
<dbReference type="EMBL" id="MCGO01000031">
    <property type="protein sequence ID" value="ORY41723.1"/>
    <property type="molecule type" value="Genomic_DNA"/>
</dbReference>
<keyword evidence="3" id="KW-1185">Reference proteome</keyword>
<organism evidence="2 3">
    <name type="scientific">Rhizoclosmatium globosum</name>
    <dbReference type="NCBI Taxonomy" id="329046"/>
    <lineage>
        <taxon>Eukaryota</taxon>
        <taxon>Fungi</taxon>
        <taxon>Fungi incertae sedis</taxon>
        <taxon>Chytridiomycota</taxon>
        <taxon>Chytridiomycota incertae sedis</taxon>
        <taxon>Chytridiomycetes</taxon>
        <taxon>Chytridiales</taxon>
        <taxon>Chytriomycetaceae</taxon>
        <taxon>Rhizoclosmatium</taxon>
    </lineage>
</organism>
<gene>
    <name evidence="2" type="ORF">BCR33DRAFT_852208</name>
</gene>
<dbReference type="Proteomes" id="UP000193642">
    <property type="component" value="Unassembled WGS sequence"/>
</dbReference>
<evidence type="ECO:0000313" key="2">
    <source>
        <dbReference type="EMBL" id="ORY41723.1"/>
    </source>
</evidence>
<feature type="compositionally biased region" description="Low complexity" evidence="1">
    <location>
        <begin position="90"/>
        <end position="100"/>
    </location>
</feature>
<accession>A0A1Y2C3U7</accession>
<feature type="compositionally biased region" description="Polar residues" evidence="1">
    <location>
        <begin position="33"/>
        <end position="46"/>
    </location>
</feature>
<name>A0A1Y2C3U7_9FUNG</name>
<evidence type="ECO:0000256" key="1">
    <source>
        <dbReference type="SAM" id="MobiDB-lite"/>
    </source>
</evidence>
<feature type="compositionally biased region" description="Low complexity" evidence="1">
    <location>
        <begin position="14"/>
        <end position="24"/>
    </location>
</feature>
<feature type="region of interest" description="Disordered" evidence="1">
    <location>
        <begin position="1"/>
        <end position="46"/>
    </location>
</feature>
<reference evidence="2 3" key="1">
    <citation type="submission" date="2016-07" db="EMBL/GenBank/DDBJ databases">
        <title>Pervasive Adenine N6-methylation of Active Genes in Fungi.</title>
        <authorList>
            <consortium name="DOE Joint Genome Institute"/>
            <person name="Mondo S.J."/>
            <person name="Dannebaum R.O."/>
            <person name="Kuo R.C."/>
            <person name="Labutti K."/>
            <person name="Haridas S."/>
            <person name="Kuo A."/>
            <person name="Salamov A."/>
            <person name="Ahrendt S.R."/>
            <person name="Lipzen A."/>
            <person name="Sullivan W."/>
            <person name="Andreopoulos W.B."/>
            <person name="Clum A."/>
            <person name="Lindquist E."/>
            <person name="Daum C."/>
            <person name="Ramamoorthy G.K."/>
            <person name="Gryganskyi A."/>
            <person name="Culley D."/>
            <person name="Magnuson J.K."/>
            <person name="James T.Y."/>
            <person name="O'Malley M.A."/>
            <person name="Stajich J.E."/>
            <person name="Spatafora J.W."/>
            <person name="Visel A."/>
            <person name="Grigoriev I.V."/>
        </authorList>
    </citation>
    <scope>NUCLEOTIDE SEQUENCE [LARGE SCALE GENOMIC DNA]</scope>
    <source>
        <strain evidence="2 3">JEL800</strain>
    </source>
</reference>
<comment type="caution">
    <text evidence="2">The sequence shown here is derived from an EMBL/GenBank/DDBJ whole genome shotgun (WGS) entry which is preliminary data.</text>
</comment>
<sequence length="207" mass="22826">MSLRRLAMSESTNSQLSLQTHSPLSPTPSTPPNNLKQKSNEANDASKSAPISCMNILLILRITLRHLLVISPLSPDVVNCLNNKPVNISSTPSTTSVATTGDENMGLSDSYSSTTPIQLETPGSKAIRVPSSTYNLKSTSTLSHYAATIRQSLLEFPSQLPHHLQLLYSRPEDWKLLNWTHRFDPSFKDSHTISLFSSFALHGIRFP</sequence>